<dbReference type="GO" id="GO:0003887">
    <property type="term" value="F:DNA-directed DNA polymerase activity"/>
    <property type="evidence" value="ECO:0007669"/>
    <property type="project" value="UniProtKB-EC"/>
</dbReference>
<dbReference type="SMART" id="SM00479">
    <property type="entry name" value="EXOIII"/>
    <property type="match status" value="1"/>
</dbReference>
<dbReference type="EC" id="2.7.7.7" evidence="6"/>
<dbReference type="SUPFAM" id="SSF53098">
    <property type="entry name" value="Ribonuclease H-like"/>
    <property type="match status" value="1"/>
</dbReference>
<evidence type="ECO:0000256" key="4">
    <source>
        <dbReference type="SAM" id="MobiDB-lite"/>
    </source>
</evidence>
<dbReference type="EMBL" id="WEGH01000002">
    <property type="protein sequence ID" value="MQY04567.1"/>
    <property type="molecule type" value="Genomic_DNA"/>
</dbReference>
<dbReference type="RefSeq" id="WP_153532774.1">
    <property type="nucleotide sequence ID" value="NZ_WEGH01000002.1"/>
</dbReference>
<dbReference type="Gene3D" id="3.30.420.10">
    <property type="entry name" value="Ribonuclease H-like superfamily/Ribonuclease H"/>
    <property type="match status" value="1"/>
</dbReference>
<keyword evidence="3" id="KW-0269">Exonuclease</keyword>
<dbReference type="FunFam" id="3.30.420.10:FF:000045">
    <property type="entry name" value="3'-5' exonuclease DinG"/>
    <property type="match status" value="1"/>
</dbReference>
<keyword evidence="6" id="KW-0808">Transferase</keyword>
<evidence type="ECO:0000256" key="3">
    <source>
        <dbReference type="ARBA" id="ARBA00022839"/>
    </source>
</evidence>
<dbReference type="GO" id="GO:0005829">
    <property type="term" value="C:cytosol"/>
    <property type="evidence" value="ECO:0007669"/>
    <property type="project" value="TreeGrafter"/>
</dbReference>
<evidence type="ECO:0000313" key="6">
    <source>
        <dbReference type="EMBL" id="MQY04567.1"/>
    </source>
</evidence>
<reference evidence="6 7" key="1">
    <citation type="submission" date="2019-10" db="EMBL/GenBank/DDBJ databases">
        <title>Actinomadura rubteroloni sp. nov. and Actinomadura macrotermitis sp. nov., isolated from the gut of fungus growing-termite Macrotermes natalensis.</title>
        <authorList>
            <person name="Benndorf R."/>
            <person name="Martin K."/>
            <person name="Kuefner M."/>
            <person name="De Beer W."/>
            <person name="Kaster A.-K."/>
            <person name="Vollmers J."/>
            <person name="Poulsen M."/>
            <person name="Beemelmanns C."/>
        </authorList>
    </citation>
    <scope>NUCLEOTIDE SEQUENCE [LARGE SCALE GENOMIC DNA]</scope>
    <source>
        <strain evidence="6 7">RB68</strain>
    </source>
</reference>
<dbReference type="PANTHER" id="PTHR30231">
    <property type="entry name" value="DNA POLYMERASE III SUBUNIT EPSILON"/>
    <property type="match status" value="1"/>
</dbReference>
<feature type="region of interest" description="Disordered" evidence="4">
    <location>
        <begin position="193"/>
        <end position="215"/>
    </location>
</feature>
<feature type="domain" description="Exonuclease" evidence="5">
    <location>
        <begin position="18"/>
        <end position="182"/>
    </location>
</feature>
<evidence type="ECO:0000256" key="1">
    <source>
        <dbReference type="ARBA" id="ARBA00022722"/>
    </source>
</evidence>
<dbReference type="InterPro" id="IPR013520">
    <property type="entry name" value="Ribonucl_H"/>
</dbReference>
<sequence length="215" mass="22696">MSHDALFSLDGDAFPGAVYAVVDCETNGFSPAKGDAMIELAIVLLDAGGDVVAEWESLLDSGGAVGADWVHGITAGMLAHAPGFAEVAGEIGRHLDRRVVVAHNAEFDLRFLRAAAARLGGGWAPESLCTQQLASGFLPKGVRRLADCCQAAGVPPHNAHAALDDARATAALFQYYLRGAPRPLPWADKVERARQAPSWPPTALPQRPAMPRSRV</sequence>
<dbReference type="GO" id="GO:0008408">
    <property type="term" value="F:3'-5' exonuclease activity"/>
    <property type="evidence" value="ECO:0007669"/>
    <property type="project" value="TreeGrafter"/>
</dbReference>
<dbReference type="OrthoDB" id="190275at2"/>
<dbReference type="CDD" id="cd06127">
    <property type="entry name" value="DEDDh"/>
    <property type="match status" value="1"/>
</dbReference>
<keyword evidence="6" id="KW-0548">Nucleotidyltransferase</keyword>
<dbReference type="GO" id="GO:0003676">
    <property type="term" value="F:nucleic acid binding"/>
    <property type="evidence" value="ECO:0007669"/>
    <property type="project" value="InterPro"/>
</dbReference>
<keyword evidence="7" id="KW-1185">Reference proteome</keyword>
<dbReference type="Pfam" id="PF00929">
    <property type="entry name" value="RNase_T"/>
    <property type="match status" value="1"/>
</dbReference>
<organism evidence="6 7">
    <name type="scientific">Actinomadura macrotermitis</name>
    <dbReference type="NCBI Taxonomy" id="2585200"/>
    <lineage>
        <taxon>Bacteria</taxon>
        <taxon>Bacillati</taxon>
        <taxon>Actinomycetota</taxon>
        <taxon>Actinomycetes</taxon>
        <taxon>Streptosporangiales</taxon>
        <taxon>Thermomonosporaceae</taxon>
        <taxon>Actinomadura</taxon>
    </lineage>
</organism>
<evidence type="ECO:0000256" key="2">
    <source>
        <dbReference type="ARBA" id="ARBA00022801"/>
    </source>
</evidence>
<keyword evidence="1" id="KW-0540">Nuclease</keyword>
<evidence type="ECO:0000313" key="7">
    <source>
        <dbReference type="Proteomes" id="UP000487268"/>
    </source>
</evidence>
<dbReference type="AlphaFoldDB" id="A0A7K0BTV2"/>
<dbReference type="PANTHER" id="PTHR30231:SF4">
    <property type="entry name" value="PROTEIN NEN2"/>
    <property type="match status" value="1"/>
</dbReference>
<dbReference type="InterPro" id="IPR036397">
    <property type="entry name" value="RNaseH_sf"/>
</dbReference>
<protein>
    <submittedName>
        <fullName evidence="6">DNA polymerase III PolC-type</fullName>
        <ecNumber evidence="6">2.7.7.7</ecNumber>
    </submittedName>
</protein>
<evidence type="ECO:0000259" key="5">
    <source>
        <dbReference type="SMART" id="SM00479"/>
    </source>
</evidence>
<keyword evidence="2" id="KW-0378">Hydrolase</keyword>
<proteinExistence type="predicted"/>
<name>A0A7K0BTV2_9ACTN</name>
<gene>
    <name evidence="6" type="primary">polC</name>
    <name evidence="6" type="ORF">ACRB68_26220</name>
</gene>
<dbReference type="Proteomes" id="UP000487268">
    <property type="component" value="Unassembled WGS sequence"/>
</dbReference>
<comment type="caution">
    <text evidence="6">The sequence shown here is derived from an EMBL/GenBank/DDBJ whole genome shotgun (WGS) entry which is preliminary data.</text>
</comment>
<accession>A0A7K0BTV2</accession>
<dbReference type="InterPro" id="IPR012337">
    <property type="entry name" value="RNaseH-like_sf"/>
</dbReference>